<proteinExistence type="predicted"/>
<sequence>MSKIKQTDITKLSQLEQQIEQLKKQKKKQEEQLSNKIGDYFLNKLDLNMINSSDELYKIMDKVIEEFNKYIEQNSSDENNENLTENKINQNSK</sequence>
<geneLocation type="plasmid" evidence="1">
    <name>pSP01</name>
</geneLocation>
<reference evidence="1" key="1">
    <citation type="submission" date="2015-04" db="EMBL/GenBank/DDBJ databases">
        <title>Genetic characterization of multidrug resistance plasmids carrying cfr gene from Staphylococcus epidermidis clinical strains isolated in Italy.</title>
        <authorList>
            <person name="Brenciani A."/>
            <person name="Morroni G."/>
            <person name="Giovanetti E."/>
            <person name="Varaldo P.E."/>
        </authorList>
    </citation>
    <scope>NUCLEOTIDE SEQUENCE</scope>
    <source>
        <strain evidence="1">SP1</strain>
        <plasmid evidence="1">pSP01</plasmid>
    </source>
</reference>
<protein>
    <submittedName>
        <fullName evidence="1">Uncharacterized protein</fullName>
    </submittedName>
</protein>
<organism evidence="1">
    <name type="scientific">Staphylococcus epidermidis</name>
    <dbReference type="NCBI Taxonomy" id="1282"/>
    <lineage>
        <taxon>Bacteria</taxon>
        <taxon>Bacillati</taxon>
        <taxon>Bacillota</taxon>
        <taxon>Bacilli</taxon>
        <taxon>Bacillales</taxon>
        <taxon>Staphylococcaceae</taxon>
        <taxon>Staphylococcus</taxon>
    </lineage>
</organism>
<dbReference type="RefSeq" id="WP_002489259.1">
    <property type="nucleotide sequence ID" value="NZ_CP097512.1"/>
</dbReference>
<dbReference type="AlphaFoldDB" id="A0A0U2CIN9"/>
<name>A0A0U2CIN9_STAEP</name>
<keyword evidence="1" id="KW-0614">Plasmid</keyword>
<evidence type="ECO:0000313" key="1">
    <source>
        <dbReference type="EMBL" id="AKJ75164.1"/>
    </source>
</evidence>
<accession>A0A0U2CIN9</accession>
<dbReference type="EMBL" id="KR230047">
    <property type="protein sequence ID" value="AKJ75164.1"/>
    <property type="molecule type" value="Genomic_DNA"/>
</dbReference>